<dbReference type="Gene3D" id="3.40.850.10">
    <property type="entry name" value="Kinesin motor domain"/>
    <property type="match status" value="1"/>
</dbReference>
<dbReference type="Pfam" id="PF25764">
    <property type="entry name" value="KIF21A_4th"/>
    <property type="match status" value="1"/>
</dbReference>
<dbReference type="SUPFAM" id="SSF52540">
    <property type="entry name" value="P-loop containing nucleoside triphosphate hydrolases"/>
    <property type="match status" value="1"/>
</dbReference>
<feature type="binding site" evidence="11">
    <location>
        <begin position="85"/>
        <end position="92"/>
    </location>
    <ligand>
        <name>ATP</name>
        <dbReference type="ChEBI" id="CHEBI:30616"/>
    </ligand>
</feature>
<evidence type="ECO:0000256" key="6">
    <source>
        <dbReference type="ARBA" id="ARBA00023054"/>
    </source>
</evidence>
<reference evidence="15 16" key="1">
    <citation type="journal article" date="2018" name="Proc. R. Soc. B">
        <title>A non-coding region near Follistatin controls head colour polymorphism in the Gouldian finch.</title>
        <authorList>
            <person name="Toomey M.B."/>
            <person name="Marques C.I."/>
            <person name="Andrade P."/>
            <person name="Araujo P.M."/>
            <person name="Sabatino S."/>
            <person name="Gazda M.A."/>
            <person name="Afonso S."/>
            <person name="Lopes R.J."/>
            <person name="Corbo J.C."/>
            <person name="Carneiro M."/>
        </authorList>
    </citation>
    <scope>NUCLEOTIDE SEQUENCE [LARGE SCALE GENOMIC DNA]</scope>
    <source>
        <strain evidence="15">Red01</strain>
        <tissue evidence="15">Muscle</tissue>
    </source>
</reference>
<keyword evidence="7" id="KW-0969">Cilium</keyword>
<evidence type="ECO:0000256" key="8">
    <source>
        <dbReference type="ARBA" id="ARBA00023175"/>
    </source>
</evidence>
<evidence type="ECO:0000256" key="13">
    <source>
        <dbReference type="SAM" id="MobiDB-lite"/>
    </source>
</evidence>
<feature type="region of interest" description="Disordered" evidence="13">
    <location>
        <begin position="627"/>
        <end position="681"/>
    </location>
</feature>
<dbReference type="PROSITE" id="PS00411">
    <property type="entry name" value="KINESIN_MOTOR_1"/>
    <property type="match status" value="1"/>
</dbReference>
<dbReference type="Pfam" id="PF00225">
    <property type="entry name" value="Kinesin"/>
    <property type="match status" value="1"/>
</dbReference>
<dbReference type="InterPro" id="IPR027640">
    <property type="entry name" value="Kinesin-like_fam"/>
</dbReference>
<comment type="caution">
    <text evidence="15">The sequence shown here is derived from an EMBL/GenBank/DDBJ whole genome shotgun (WGS) entry which is preliminary data.</text>
</comment>
<dbReference type="GO" id="GO:0005524">
    <property type="term" value="F:ATP binding"/>
    <property type="evidence" value="ECO:0007669"/>
    <property type="project" value="UniProtKB-UniRule"/>
</dbReference>
<feature type="coiled-coil region" evidence="12">
    <location>
        <begin position="1223"/>
        <end position="1276"/>
    </location>
</feature>
<keyword evidence="4 11" id="KW-0547">Nucleotide-binding</keyword>
<keyword evidence="10" id="KW-0966">Cell projection</keyword>
<evidence type="ECO:0000256" key="5">
    <source>
        <dbReference type="ARBA" id="ARBA00022840"/>
    </source>
</evidence>
<feature type="compositionally biased region" description="Basic and acidic residues" evidence="13">
    <location>
        <begin position="650"/>
        <end position="668"/>
    </location>
</feature>
<keyword evidence="8 11" id="KW-0505">Motor protein</keyword>
<name>A0A3L8SKZ5_CHLGU</name>
<dbReference type="STRING" id="44316.ENSEGOP00005004760"/>
<feature type="coiled-coil region" evidence="12">
    <location>
        <begin position="981"/>
        <end position="1096"/>
    </location>
</feature>
<dbReference type="PRINTS" id="PR00380">
    <property type="entry name" value="KINESINHEAVY"/>
</dbReference>
<dbReference type="FunFam" id="3.40.850.10:FF:000025">
    <property type="entry name" value="kinesin-like protein KIF27 isoform X1"/>
    <property type="match status" value="1"/>
</dbReference>
<accession>A0A3L8SKZ5</accession>
<dbReference type="InterPro" id="IPR001752">
    <property type="entry name" value="Kinesin_motor_dom"/>
</dbReference>
<comment type="similarity">
    <text evidence="11">Belongs to the TRAFAC class myosin-kinesin ATPase superfamily. Kinesin family.</text>
</comment>
<dbReference type="InterPro" id="IPR036961">
    <property type="entry name" value="Kinesin_motor_dom_sf"/>
</dbReference>
<evidence type="ECO:0000256" key="12">
    <source>
        <dbReference type="SAM" id="Coils"/>
    </source>
</evidence>
<dbReference type="GO" id="GO:0051231">
    <property type="term" value="P:spindle elongation"/>
    <property type="evidence" value="ECO:0007669"/>
    <property type="project" value="TreeGrafter"/>
</dbReference>
<dbReference type="InterPro" id="IPR027417">
    <property type="entry name" value="P-loop_NTPase"/>
</dbReference>
<dbReference type="PANTHER" id="PTHR47969">
    <property type="entry name" value="CHROMOSOME-ASSOCIATED KINESIN KIF4A-RELATED"/>
    <property type="match status" value="1"/>
</dbReference>
<feature type="compositionally biased region" description="Basic and acidic residues" evidence="13">
    <location>
        <begin position="1326"/>
        <end position="1338"/>
    </location>
</feature>
<dbReference type="GO" id="GO:0003777">
    <property type="term" value="F:microtubule motor activity"/>
    <property type="evidence" value="ECO:0007669"/>
    <property type="project" value="InterPro"/>
</dbReference>
<dbReference type="SMART" id="SM00129">
    <property type="entry name" value="KISc"/>
    <property type="match status" value="1"/>
</dbReference>
<feature type="compositionally biased region" description="Basic and acidic residues" evidence="13">
    <location>
        <begin position="1357"/>
        <end position="1368"/>
    </location>
</feature>
<comment type="subcellular location">
    <subcellularLocation>
        <location evidence="1">Cell projection</location>
        <location evidence="1">Cilium</location>
    </subcellularLocation>
    <subcellularLocation>
        <location evidence="2">Cytoplasm</location>
        <location evidence="2">Cytoskeleton</location>
    </subcellularLocation>
</comment>
<protein>
    <recommendedName>
        <fullName evidence="14">Kinesin motor domain-containing protein</fullName>
    </recommendedName>
</protein>
<feature type="coiled-coil region" evidence="12">
    <location>
        <begin position="522"/>
        <end position="574"/>
    </location>
</feature>
<feature type="compositionally biased region" description="Basic and acidic residues" evidence="13">
    <location>
        <begin position="1290"/>
        <end position="1303"/>
    </location>
</feature>
<dbReference type="OrthoDB" id="3176171at2759"/>
<feature type="region of interest" description="Disordered" evidence="13">
    <location>
        <begin position="486"/>
        <end position="510"/>
    </location>
</feature>
<dbReference type="Proteomes" id="UP000276834">
    <property type="component" value="Unassembled WGS sequence"/>
</dbReference>
<evidence type="ECO:0000256" key="3">
    <source>
        <dbReference type="ARBA" id="ARBA00022490"/>
    </source>
</evidence>
<dbReference type="GO" id="GO:0007018">
    <property type="term" value="P:microtubule-based movement"/>
    <property type="evidence" value="ECO:0007669"/>
    <property type="project" value="InterPro"/>
</dbReference>
<dbReference type="PROSITE" id="PS50067">
    <property type="entry name" value="KINESIN_MOTOR_2"/>
    <property type="match status" value="1"/>
</dbReference>
<evidence type="ECO:0000256" key="1">
    <source>
        <dbReference type="ARBA" id="ARBA00004138"/>
    </source>
</evidence>
<evidence type="ECO:0000256" key="10">
    <source>
        <dbReference type="ARBA" id="ARBA00023273"/>
    </source>
</evidence>
<keyword evidence="9" id="KW-0206">Cytoskeleton</keyword>
<feature type="domain" description="Kinesin motor" evidence="14">
    <location>
        <begin position="7"/>
        <end position="378"/>
    </location>
</feature>
<feature type="region of interest" description="Disordered" evidence="13">
    <location>
        <begin position="1280"/>
        <end position="1397"/>
    </location>
</feature>
<evidence type="ECO:0000256" key="7">
    <source>
        <dbReference type="ARBA" id="ARBA00023069"/>
    </source>
</evidence>
<keyword evidence="5 11" id="KW-0067">ATP-binding</keyword>
<gene>
    <name evidence="15" type="ORF">DV515_00006411</name>
</gene>
<dbReference type="GO" id="GO:0008017">
    <property type="term" value="F:microtubule binding"/>
    <property type="evidence" value="ECO:0007669"/>
    <property type="project" value="InterPro"/>
</dbReference>
<evidence type="ECO:0000313" key="16">
    <source>
        <dbReference type="Proteomes" id="UP000276834"/>
    </source>
</evidence>
<keyword evidence="3" id="KW-0963">Cytoplasm</keyword>
<dbReference type="PANTHER" id="PTHR47969:SF8">
    <property type="entry name" value="KINESIN FAMILY MEMBER 7"/>
    <property type="match status" value="1"/>
</dbReference>
<proteinExistence type="inferred from homology"/>
<evidence type="ECO:0000256" key="9">
    <source>
        <dbReference type="ARBA" id="ARBA00023212"/>
    </source>
</evidence>
<dbReference type="GO" id="GO:0007052">
    <property type="term" value="P:mitotic spindle organization"/>
    <property type="evidence" value="ECO:0007669"/>
    <property type="project" value="TreeGrafter"/>
</dbReference>
<dbReference type="InterPro" id="IPR019821">
    <property type="entry name" value="Kinesin_motor_CS"/>
</dbReference>
<sequence length="1416" mass="160624">MAAEAAVVRVAVRVRPLLPREALRGHRPCLRSDAATGEVALGRRRFRFAAVLPEAAGQAAVYRACVQPLLRAFFRGFNATVFAYGQTGSGKTYTIGEASVGQVTGPGPPPALEVVVIVLSPEINLKEREVCKSSINEDEQGIIPRAMAETFRLIDENDLIDYTVRVSYLEVYKEEFRDLLQVDTASKDIQIREDDKGNIVLCGVKESEVEGLDEVLSLLEMGNTAKHTGATHINRQSSRSHTIFTVTMEQRRGAGRLPLHHCPPTVPAAGQVLVSKFHFVDLAGSERIVKTGNTGERLKESIQINCGLLALGNVISALGDPRRKTTHIPYRDSKITRILKDSLGGNAQTVMIACVSPSSSDFDESLNTLNYANRAQNIQNKAVVNCRKETEHIEELHLQIKNLQKALEQRQRSETRIIHRSGSAKRGAPDATARLLAECAHYRTCTDAAHRLLTELQEDSNLTVEQILRVKEWLCAVESERSELTSAGLDSGIESTSMEEQGPEAQGSKLAKAQVSTEKKCESIKDEQVAKLQRQVERLEEENRDFLAALEDAMEQYKLQSDKLQEQQDKISELHVRLEMAMPNLCVPGLLENLHLVTASQRPHTAPLDAAPCHGFGGVPSGLLPEQNGRALCKGDRHPNHAQRPTGNPEVREVLLRRELSQDSEKPSELSSEGEMEEWERKQSLSQCRSALISDVEADATCGKWDPKFEQERDFEVERGAKWKQCPVNSGGAAEAVKRQVAPIEVCGKRESLLGSWERLAGKDSEWRLVQAQQKIRELAINIRMKEELITELIKTGKDAQALNKQYSQKINELEQEAEQVRAELSDSQKQLQELEGKEPWDPGEKRKLQEYRTRLAAARNKAQVLCRKKQATERLVSLSAQSEKRVQELERNIQLMRRQQGQLQRRLREESEQKRRLETEVNKGQHRVKELELKHEQHQKILRIKTEEIAAFQRKRRSGSNGSVISLEQQQKIEEQKKWLDMEMDKVLEQRQALDELEDELRKREAIVAKKEALLQEKNGLESKRLRSSQALTDDIVRVSSRLEHLEKELSEKNGQLRQGSAQDQQQIRQEINSLRQEKDQLLKQRLELDNKLRQGTLLSPEEERILFQLDEAIEALDAAIEYKNESITCRQRVLRASASLLSQCEMNLMAKLSYLSSSETRALLCKYFDKVVTLREDQHRQHIAFSELEMQLEEQQQLVYWLEAAVERQRLEMDRQLTLQQKEHEQNMQLLLQQSREHLDEGLASSKLQYEARIQVLEKELSRYMWANQELNQRLNNMNLHPGQTKAGMERSIHGAGDRAVPELGASEEFSLREQPVPPAASEESPRARDESRDLVHAPLPSTWRRSSLPSDSPGDPRQRDTEHSLRAGQPHELLPPRSLAAAPKPRRELRRASLNVSPVPYHPAMIDVRKNPL</sequence>
<evidence type="ECO:0000256" key="11">
    <source>
        <dbReference type="PROSITE-ProRule" id="PRU00283"/>
    </source>
</evidence>
<evidence type="ECO:0000256" key="4">
    <source>
        <dbReference type="ARBA" id="ARBA00022741"/>
    </source>
</evidence>
<organism evidence="15 16">
    <name type="scientific">Chloebia gouldiae</name>
    <name type="common">Gouldian finch</name>
    <name type="synonym">Erythrura gouldiae</name>
    <dbReference type="NCBI Taxonomy" id="44316"/>
    <lineage>
        <taxon>Eukaryota</taxon>
        <taxon>Metazoa</taxon>
        <taxon>Chordata</taxon>
        <taxon>Craniata</taxon>
        <taxon>Vertebrata</taxon>
        <taxon>Euteleostomi</taxon>
        <taxon>Archelosauria</taxon>
        <taxon>Archosauria</taxon>
        <taxon>Dinosauria</taxon>
        <taxon>Saurischia</taxon>
        <taxon>Theropoda</taxon>
        <taxon>Coelurosauria</taxon>
        <taxon>Aves</taxon>
        <taxon>Neognathae</taxon>
        <taxon>Neoaves</taxon>
        <taxon>Telluraves</taxon>
        <taxon>Australaves</taxon>
        <taxon>Passeriformes</taxon>
        <taxon>Passeroidea</taxon>
        <taxon>Passeridae</taxon>
        <taxon>Chloebia</taxon>
    </lineage>
</organism>
<dbReference type="GO" id="GO:0005875">
    <property type="term" value="C:microtubule associated complex"/>
    <property type="evidence" value="ECO:0007669"/>
    <property type="project" value="TreeGrafter"/>
</dbReference>
<feature type="coiled-coil region" evidence="12">
    <location>
        <begin position="386"/>
        <end position="413"/>
    </location>
</feature>
<evidence type="ECO:0000259" key="14">
    <source>
        <dbReference type="PROSITE" id="PS50067"/>
    </source>
</evidence>
<feature type="region of interest" description="Disordered" evidence="13">
    <location>
        <begin position="825"/>
        <end position="844"/>
    </location>
</feature>
<dbReference type="GO" id="GO:0005929">
    <property type="term" value="C:cilium"/>
    <property type="evidence" value="ECO:0007669"/>
    <property type="project" value="UniProtKB-SubCell"/>
</dbReference>
<keyword evidence="16" id="KW-1185">Reference proteome</keyword>
<evidence type="ECO:0000313" key="15">
    <source>
        <dbReference type="EMBL" id="RLW03765.1"/>
    </source>
</evidence>
<evidence type="ECO:0000256" key="2">
    <source>
        <dbReference type="ARBA" id="ARBA00004245"/>
    </source>
</evidence>
<keyword evidence="6 12" id="KW-0175">Coiled coil</keyword>
<dbReference type="EMBL" id="QUSF01000015">
    <property type="protein sequence ID" value="RLW03765.1"/>
    <property type="molecule type" value="Genomic_DNA"/>
</dbReference>